<dbReference type="EMBL" id="CP051775">
    <property type="protein sequence ID" value="QJE74245.1"/>
    <property type="molecule type" value="Genomic_DNA"/>
</dbReference>
<accession>A0A858R9V7</accession>
<sequence length="361" mass="37189">MPGLIDAHIHLGLEATGDVVTTLRARPHGDLTLKMLENAQASLRGGITAARDLGGVEWLEISLRNAIAAGRHLGPTLRCAGKVLTITGGHGAWIGQECDGETAYVHGVRLNVKHGADAIKLIATGGVLTGGVDPMAPHPTAAEMGAAVRTAHDFGLKVGVHAQGARGIARALEAGADSIEHGFELTDELIQRMIDQGTVLVPTLSAMAALLAMADNLPAFVRDKAKRFGAMHYDSFSRYVAAGGMVALGTDAGTPGNRHGENAQELAHMVRLGMDPLAALVAGTATAARLLDLKDQGRVREGSAADLLLVPGDPTQDILAAADANRHRGVWKGGVDVRAALGAPLSGAPAFAFSSPAEAGF</sequence>
<dbReference type="Pfam" id="PF01979">
    <property type="entry name" value="Amidohydro_1"/>
    <property type="match status" value="1"/>
</dbReference>
<dbReference type="PANTHER" id="PTHR43135:SF3">
    <property type="entry name" value="ALPHA-D-RIBOSE 1-METHYLPHOSPHONATE 5-TRIPHOSPHATE DIPHOSPHATASE"/>
    <property type="match status" value="1"/>
</dbReference>
<dbReference type="PANTHER" id="PTHR43135">
    <property type="entry name" value="ALPHA-D-RIBOSE 1-METHYLPHOSPHONATE 5-TRIPHOSPHATE DIPHOSPHATASE"/>
    <property type="match status" value="1"/>
</dbReference>
<dbReference type="InterPro" id="IPR006680">
    <property type="entry name" value="Amidohydro-rel"/>
</dbReference>
<organism evidence="2 3">
    <name type="scientific">Aerophototrophica crusticola</name>
    <dbReference type="NCBI Taxonomy" id="1709002"/>
    <lineage>
        <taxon>Bacteria</taxon>
        <taxon>Pseudomonadati</taxon>
        <taxon>Pseudomonadota</taxon>
        <taxon>Alphaproteobacteria</taxon>
        <taxon>Rhodospirillales</taxon>
        <taxon>Rhodospirillaceae</taxon>
        <taxon>Aerophototrophica</taxon>
    </lineage>
</organism>
<dbReference type="InterPro" id="IPR057744">
    <property type="entry name" value="OTAase-like"/>
</dbReference>
<dbReference type="CDD" id="cd01299">
    <property type="entry name" value="Met_dep_hydrolase_A"/>
    <property type="match status" value="1"/>
</dbReference>
<protein>
    <submittedName>
        <fullName evidence="2">Amidohydrolase family protein</fullName>
    </submittedName>
</protein>
<dbReference type="Gene3D" id="3.20.20.140">
    <property type="entry name" value="Metal-dependent hydrolases"/>
    <property type="match status" value="1"/>
</dbReference>
<dbReference type="InterPro" id="IPR051781">
    <property type="entry name" value="Metallo-dep_Hydrolase"/>
</dbReference>
<dbReference type="SUPFAM" id="SSF51556">
    <property type="entry name" value="Metallo-dependent hydrolases"/>
    <property type="match status" value="1"/>
</dbReference>
<proteinExistence type="predicted"/>
<dbReference type="InterPro" id="IPR011059">
    <property type="entry name" value="Metal-dep_hydrolase_composite"/>
</dbReference>
<evidence type="ECO:0000259" key="1">
    <source>
        <dbReference type="Pfam" id="PF01979"/>
    </source>
</evidence>
<gene>
    <name evidence="2" type="ORF">HHL28_15190</name>
</gene>
<evidence type="ECO:0000313" key="3">
    <source>
        <dbReference type="Proteomes" id="UP000501891"/>
    </source>
</evidence>
<keyword evidence="3" id="KW-1185">Reference proteome</keyword>
<dbReference type="Gene3D" id="2.30.40.10">
    <property type="entry name" value="Urease, subunit C, domain 1"/>
    <property type="match status" value="1"/>
</dbReference>
<reference evidence="2" key="1">
    <citation type="submission" date="2020-04" db="EMBL/GenBank/DDBJ databases">
        <title>A desert anoxygenic phototrophic bacterium fixes CO2 using RubisCO under aerobic conditions.</title>
        <authorList>
            <person name="Tang K."/>
        </authorList>
    </citation>
    <scope>NUCLEOTIDE SEQUENCE [LARGE SCALE GENOMIC DNA]</scope>
    <source>
        <strain evidence="2">MIMtkB3</strain>
    </source>
</reference>
<name>A0A858R9V7_9PROT</name>
<dbReference type="Proteomes" id="UP000501891">
    <property type="component" value="Chromosome"/>
</dbReference>
<dbReference type="AlphaFoldDB" id="A0A858R9V7"/>
<dbReference type="GO" id="GO:0016810">
    <property type="term" value="F:hydrolase activity, acting on carbon-nitrogen (but not peptide) bonds"/>
    <property type="evidence" value="ECO:0007669"/>
    <property type="project" value="InterPro"/>
</dbReference>
<feature type="domain" description="Amidohydrolase-related" evidence="1">
    <location>
        <begin position="1"/>
        <end position="334"/>
    </location>
</feature>
<dbReference type="InterPro" id="IPR032466">
    <property type="entry name" value="Metal_Hydrolase"/>
</dbReference>
<evidence type="ECO:0000313" key="2">
    <source>
        <dbReference type="EMBL" id="QJE74245.1"/>
    </source>
</evidence>
<dbReference type="KEGG" id="acru:HHL28_15190"/>